<evidence type="ECO:0000313" key="3">
    <source>
        <dbReference type="Proteomes" id="UP000565205"/>
    </source>
</evidence>
<dbReference type="RefSeq" id="WP_176624163.1">
    <property type="nucleotide sequence ID" value="NZ_JABXXQ010000171.1"/>
</dbReference>
<evidence type="ECO:0000313" key="2">
    <source>
        <dbReference type="EMBL" id="NVN30545.1"/>
    </source>
</evidence>
<feature type="transmembrane region" description="Helical" evidence="1">
    <location>
        <begin position="60"/>
        <end position="78"/>
    </location>
</feature>
<name>A0A850NT62_9PROT</name>
<dbReference type="EMBL" id="JABXXQ010000171">
    <property type="protein sequence ID" value="NVN30545.1"/>
    <property type="molecule type" value="Genomic_DNA"/>
</dbReference>
<accession>A0A850NT62</accession>
<reference evidence="2 3" key="1">
    <citation type="submission" date="2020-06" db="EMBL/GenBank/DDBJ databases">
        <title>Description of novel acetic acid bacteria.</title>
        <authorList>
            <person name="Sombolestani A."/>
        </authorList>
    </citation>
    <scope>NUCLEOTIDE SEQUENCE [LARGE SCALE GENOMIC DNA]</scope>
    <source>
        <strain evidence="2 3">LMG 26838</strain>
    </source>
</reference>
<organism evidence="2 3">
    <name type="scientific">Endobacter medicaginis</name>
    <dbReference type="NCBI Taxonomy" id="1181271"/>
    <lineage>
        <taxon>Bacteria</taxon>
        <taxon>Pseudomonadati</taxon>
        <taxon>Pseudomonadota</taxon>
        <taxon>Alphaproteobacteria</taxon>
        <taxon>Acetobacterales</taxon>
        <taxon>Acetobacteraceae</taxon>
        <taxon>Endobacter</taxon>
    </lineage>
</organism>
<proteinExistence type="predicted"/>
<keyword evidence="1" id="KW-0472">Membrane</keyword>
<keyword evidence="1" id="KW-1133">Transmembrane helix</keyword>
<feature type="transmembrane region" description="Helical" evidence="1">
    <location>
        <begin position="29"/>
        <end position="53"/>
    </location>
</feature>
<keyword evidence="1" id="KW-0812">Transmembrane</keyword>
<dbReference type="AlphaFoldDB" id="A0A850NT62"/>
<protein>
    <submittedName>
        <fullName evidence="2">Uncharacterized protein</fullName>
    </submittedName>
</protein>
<comment type="caution">
    <text evidence="2">The sequence shown here is derived from an EMBL/GenBank/DDBJ whole genome shotgun (WGS) entry which is preliminary data.</text>
</comment>
<evidence type="ECO:0000256" key="1">
    <source>
        <dbReference type="SAM" id="Phobius"/>
    </source>
</evidence>
<dbReference type="Proteomes" id="UP000565205">
    <property type="component" value="Unassembled WGS sequence"/>
</dbReference>
<sequence>FVLLTIASDGKGYADGVICSGGWFLRGGWLLGLVGFAGVLGLYVWVYGLVLWFTKLVCELFCIGLSALAGWTDLWIGWL</sequence>
<feature type="non-terminal residue" evidence="2">
    <location>
        <position position="1"/>
    </location>
</feature>
<gene>
    <name evidence="2" type="ORF">HUK83_09390</name>
</gene>